<organism evidence="3 4">
    <name type="scientific">Marichromatium gracile</name>
    <name type="common">Chromatium gracile</name>
    <dbReference type="NCBI Taxonomy" id="1048"/>
    <lineage>
        <taxon>Bacteria</taxon>
        <taxon>Pseudomonadati</taxon>
        <taxon>Pseudomonadota</taxon>
        <taxon>Gammaproteobacteria</taxon>
        <taxon>Chromatiales</taxon>
        <taxon>Chromatiaceae</taxon>
        <taxon>Marichromatium</taxon>
    </lineage>
</organism>
<dbReference type="RefSeq" id="WP_123141585.1">
    <property type="nucleotide sequence ID" value="NZ_NRRH01000023.1"/>
</dbReference>
<dbReference type="SUPFAM" id="SSF159133">
    <property type="entry name" value="EutN/CcmL-like"/>
    <property type="match status" value="1"/>
</dbReference>
<evidence type="ECO:0000256" key="1">
    <source>
        <dbReference type="ARBA" id="ARBA00024322"/>
    </source>
</evidence>
<keyword evidence="2" id="KW-1283">Bacterial microcompartment</keyword>
<comment type="subcellular location">
    <subcellularLocation>
        <location evidence="1">Bacterial microcompartment</location>
    </subcellularLocation>
</comment>
<dbReference type="InterPro" id="IPR036677">
    <property type="entry name" value="EutN_CcmL_sf"/>
</dbReference>
<evidence type="ECO:0000313" key="3">
    <source>
        <dbReference type="EMBL" id="TCW40131.1"/>
    </source>
</evidence>
<dbReference type="NCBIfam" id="TIGR02704">
    <property type="entry name" value="carboxysome_B"/>
    <property type="match status" value="1"/>
</dbReference>
<reference evidence="3 4" key="1">
    <citation type="submission" date="2019-03" db="EMBL/GenBank/DDBJ databases">
        <title>Genomic Encyclopedia of Type Strains, Phase IV (KMG-IV): sequencing the most valuable type-strain genomes for metagenomic binning, comparative biology and taxonomic classification.</title>
        <authorList>
            <person name="Goeker M."/>
        </authorList>
    </citation>
    <scope>NUCLEOTIDE SEQUENCE [LARGE SCALE GENOMIC DNA]</scope>
    <source>
        <strain evidence="3 4">DSM 203</strain>
    </source>
</reference>
<gene>
    <name evidence="3" type="ORF">EDC29_101548</name>
</gene>
<proteinExistence type="predicted"/>
<sequence>MEIMQVERSLVCSRRIPGLESVSLRVLRGARGARAVAVDTLGARPGNWVFTISGSAARLAVGKSILTDLSIGGIIDHWERDAARPDPRSQRSC</sequence>
<dbReference type="Proteomes" id="UP000295247">
    <property type="component" value="Unassembled WGS sequence"/>
</dbReference>
<dbReference type="GO" id="GO:0031469">
    <property type="term" value="C:bacterial microcompartment"/>
    <property type="evidence" value="ECO:0007669"/>
    <property type="project" value="UniProtKB-SubCell"/>
</dbReference>
<dbReference type="Gene3D" id="2.40.50.220">
    <property type="entry name" value="EutN/Ccml"/>
    <property type="match status" value="1"/>
</dbReference>
<evidence type="ECO:0000313" key="4">
    <source>
        <dbReference type="Proteomes" id="UP000295247"/>
    </source>
</evidence>
<comment type="caution">
    <text evidence="3">The sequence shown here is derived from an EMBL/GenBank/DDBJ whole genome shotgun (WGS) entry which is preliminary data.</text>
</comment>
<dbReference type="CDD" id="cd01614">
    <property type="entry name" value="EutN_CcmL"/>
    <property type="match status" value="1"/>
</dbReference>
<dbReference type="EMBL" id="SMDC01000001">
    <property type="protein sequence ID" value="TCW40131.1"/>
    <property type="molecule type" value="Genomic_DNA"/>
</dbReference>
<dbReference type="PROSITE" id="PS51932">
    <property type="entry name" value="BMV"/>
    <property type="match status" value="1"/>
</dbReference>
<evidence type="ECO:0000256" key="2">
    <source>
        <dbReference type="ARBA" id="ARBA00024446"/>
    </source>
</evidence>
<dbReference type="InterPro" id="IPR014077">
    <property type="entry name" value="CsoS4B"/>
</dbReference>
<protein>
    <submittedName>
        <fullName evidence="3">Carboxysome peptide B</fullName>
    </submittedName>
</protein>
<name>A0A4R4AL35_MARGR</name>
<accession>A0A4R4AL35</accession>
<dbReference type="Pfam" id="PF03319">
    <property type="entry name" value="EutN_CcmL"/>
    <property type="match status" value="1"/>
</dbReference>
<dbReference type="AlphaFoldDB" id="A0A4R4AL35"/>
<dbReference type="InterPro" id="IPR004992">
    <property type="entry name" value="EutN_CcmL"/>
</dbReference>